<keyword evidence="6" id="KW-0915">Sodium</keyword>
<dbReference type="EMBL" id="DS470279">
    <property type="protein sequence ID" value="EDO29793.1"/>
    <property type="molecule type" value="Genomic_DNA"/>
</dbReference>
<dbReference type="InParanoid" id="A7T2M2"/>
<dbReference type="PANTHER" id="PTHR11690:SF300">
    <property type="entry name" value="PICKPOCKET PROTEIN 19"/>
    <property type="match status" value="1"/>
</dbReference>
<dbReference type="InterPro" id="IPR001873">
    <property type="entry name" value="ENaC"/>
</dbReference>
<evidence type="ECO:0000256" key="11">
    <source>
        <dbReference type="RuleBase" id="RU000679"/>
    </source>
</evidence>
<dbReference type="AlphaFoldDB" id="A7T2M2"/>
<gene>
    <name evidence="12" type="ORF">NEMVEDRAFT_v1g221454</name>
</gene>
<protein>
    <submittedName>
        <fullName evidence="12">Uncharacterized protein</fullName>
    </submittedName>
</protein>
<dbReference type="PRINTS" id="PR01078">
    <property type="entry name" value="AMINACHANNEL"/>
</dbReference>
<evidence type="ECO:0000256" key="4">
    <source>
        <dbReference type="ARBA" id="ARBA00022692"/>
    </source>
</evidence>
<comment type="similarity">
    <text evidence="11">Belongs to the amiloride-sensitive sodium channel (TC 1.A.6) family.</text>
</comment>
<dbReference type="Gene3D" id="2.60.470.10">
    <property type="entry name" value="Acid-sensing ion channels like domains"/>
    <property type="match status" value="1"/>
</dbReference>
<evidence type="ECO:0000256" key="3">
    <source>
        <dbReference type="ARBA" id="ARBA00022461"/>
    </source>
</evidence>
<keyword evidence="3 11" id="KW-0894">Sodium channel</keyword>
<dbReference type="Pfam" id="PF00858">
    <property type="entry name" value="ASC"/>
    <property type="match status" value="1"/>
</dbReference>
<evidence type="ECO:0000256" key="5">
    <source>
        <dbReference type="ARBA" id="ARBA00022989"/>
    </source>
</evidence>
<organism evidence="12 13">
    <name type="scientific">Nematostella vectensis</name>
    <name type="common">Starlet sea anemone</name>
    <dbReference type="NCBI Taxonomy" id="45351"/>
    <lineage>
        <taxon>Eukaryota</taxon>
        <taxon>Metazoa</taxon>
        <taxon>Cnidaria</taxon>
        <taxon>Anthozoa</taxon>
        <taxon>Hexacorallia</taxon>
        <taxon>Actiniaria</taxon>
        <taxon>Edwardsiidae</taxon>
        <taxon>Nematostella</taxon>
    </lineage>
</organism>
<reference evidence="12 13" key="1">
    <citation type="journal article" date="2007" name="Science">
        <title>Sea anemone genome reveals ancestral eumetazoan gene repertoire and genomic organization.</title>
        <authorList>
            <person name="Putnam N.H."/>
            <person name="Srivastava M."/>
            <person name="Hellsten U."/>
            <person name="Dirks B."/>
            <person name="Chapman J."/>
            <person name="Salamov A."/>
            <person name="Terry A."/>
            <person name="Shapiro H."/>
            <person name="Lindquist E."/>
            <person name="Kapitonov V.V."/>
            <person name="Jurka J."/>
            <person name="Genikhovich G."/>
            <person name="Grigoriev I.V."/>
            <person name="Lucas S.M."/>
            <person name="Steele R.E."/>
            <person name="Finnerty J.R."/>
            <person name="Technau U."/>
            <person name="Martindale M.Q."/>
            <person name="Rokhsar D.S."/>
        </authorList>
    </citation>
    <scope>NUCLEOTIDE SEQUENCE [LARGE SCALE GENOMIC DNA]</scope>
    <source>
        <strain evidence="13">CH2 X CH6</strain>
    </source>
</reference>
<dbReference type="PhylomeDB" id="A7T2M2"/>
<comment type="subcellular location">
    <subcellularLocation>
        <location evidence="1">Membrane</location>
        <topology evidence="1">Multi-pass membrane protein</topology>
    </subcellularLocation>
</comment>
<keyword evidence="4 11" id="KW-0812">Transmembrane</keyword>
<evidence type="ECO:0000256" key="7">
    <source>
        <dbReference type="ARBA" id="ARBA00023065"/>
    </source>
</evidence>
<keyword evidence="9 11" id="KW-0739">Sodium transport</keyword>
<evidence type="ECO:0000256" key="10">
    <source>
        <dbReference type="ARBA" id="ARBA00023303"/>
    </source>
</evidence>
<keyword evidence="7 11" id="KW-0406">Ion transport</keyword>
<evidence type="ECO:0000256" key="1">
    <source>
        <dbReference type="ARBA" id="ARBA00004141"/>
    </source>
</evidence>
<keyword evidence="5" id="KW-1133">Transmembrane helix</keyword>
<evidence type="ECO:0000256" key="8">
    <source>
        <dbReference type="ARBA" id="ARBA00023136"/>
    </source>
</evidence>
<evidence type="ECO:0000313" key="12">
    <source>
        <dbReference type="EMBL" id="EDO29793.1"/>
    </source>
</evidence>
<evidence type="ECO:0000313" key="13">
    <source>
        <dbReference type="Proteomes" id="UP000001593"/>
    </source>
</evidence>
<evidence type="ECO:0000256" key="2">
    <source>
        <dbReference type="ARBA" id="ARBA00022448"/>
    </source>
</evidence>
<keyword evidence="2 11" id="KW-0813">Transport</keyword>
<dbReference type="PANTHER" id="PTHR11690">
    <property type="entry name" value="AMILORIDE-SENSITIVE SODIUM CHANNEL-RELATED"/>
    <property type="match status" value="1"/>
</dbReference>
<evidence type="ECO:0000256" key="6">
    <source>
        <dbReference type="ARBA" id="ARBA00023053"/>
    </source>
</evidence>
<keyword evidence="10 11" id="KW-0407">Ion channel</keyword>
<evidence type="ECO:0000256" key="9">
    <source>
        <dbReference type="ARBA" id="ARBA00023201"/>
    </source>
</evidence>
<sequence>MGSLHQGGNISREDQEYLQKFFDPAYELRTKILYDALINYSHQIEGILSMQWFGPCKWQGQPCNATNFTHIIDLKMGKCYTFKSNLKSSLVGPNNGLRLRLNLEESDHVRNAYVPMSGFKVVIHDRWEYPFPDEEENEEFCSVKDVFECIYPKFYGQALPDKVAKCANSCPEACSYTKYDAKLSYANAVGNAFSQSLPPVTSEGAKSESYKRLLNLTVEKREKYFRYVGF</sequence>
<dbReference type="GO" id="GO:0016020">
    <property type="term" value="C:membrane"/>
    <property type="evidence" value="ECO:0007669"/>
    <property type="project" value="UniProtKB-SubCell"/>
</dbReference>
<proteinExistence type="inferred from homology"/>
<keyword evidence="13" id="KW-1185">Reference proteome</keyword>
<dbReference type="HOGENOM" id="CLU_1206044_0_0_1"/>
<name>A7T2M2_NEMVE</name>
<dbReference type="GO" id="GO:0005272">
    <property type="term" value="F:sodium channel activity"/>
    <property type="evidence" value="ECO:0007669"/>
    <property type="project" value="UniProtKB-KW"/>
</dbReference>
<accession>A7T2M2</accession>
<keyword evidence="8" id="KW-0472">Membrane</keyword>
<dbReference type="Proteomes" id="UP000001593">
    <property type="component" value="Unassembled WGS sequence"/>
</dbReference>